<comment type="caution">
    <text evidence="1">The sequence shown here is derived from an EMBL/GenBank/DDBJ whole genome shotgun (WGS) entry which is preliminary data.</text>
</comment>
<proteinExistence type="predicted"/>
<name>A0AAI9DCH7_PROST</name>
<dbReference type="AlphaFoldDB" id="A0AAI9DCH7"/>
<reference evidence="1" key="1">
    <citation type="submission" date="2024-02" db="EMBL/GenBank/DDBJ databases">
        <authorList>
            <consortium name="Clinical and Environmental Microbiology Branch: Whole genome sequencing antimicrobial resistance pathogens in the healthcare setting"/>
        </authorList>
    </citation>
    <scope>NUCLEOTIDE SEQUENCE</scope>
    <source>
        <strain evidence="1">2021GO-0154</strain>
    </source>
</reference>
<organism evidence="1">
    <name type="scientific">Providencia stuartii</name>
    <dbReference type="NCBI Taxonomy" id="588"/>
    <lineage>
        <taxon>Bacteria</taxon>
        <taxon>Pseudomonadati</taxon>
        <taxon>Pseudomonadota</taxon>
        <taxon>Gammaproteobacteria</taxon>
        <taxon>Enterobacterales</taxon>
        <taxon>Morganellaceae</taxon>
        <taxon>Providencia</taxon>
    </lineage>
</organism>
<dbReference type="EMBL" id="ABMABF030000018">
    <property type="protein sequence ID" value="EMJ5136272.1"/>
    <property type="molecule type" value="Genomic_DNA"/>
</dbReference>
<protein>
    <submittedName>
        <fullName evidence="1">Uncharacterized protein</fullName>
    </submittedName>
</protein>
<sequence>MNLVNYFRHEYIEACNKASFIKGFVEGYKQGIKINQRQTAKSLFTAGANIELIMAGTKLSREEILSRIEEQTQ</sequence>
<accession>A0AAI9DCH7</accession>
<gene>
    <name evidence="1" type="ORF">RG298_004067</name>
</gene>
<evidence type="ECO:0000313" key="1">
    <source>
        <dbReference type="EMBL" id="EMJ5136272.1"/>
    </source>
</evidence>